<keyword evidence="1" id="KW-0812">Transmembrane</keyword>
<gene>
    <name evidence="2" type="ORF">CCHL11_08842</name>
</gene>
<accession>A0A1Q8RZE2</accession>
<organism evidence="2 3">
    <name type="scientific">Colletotrichum chlorophyti</name>
    <dbReference type="NCBI Taxonomy" id="708187"/>
    <lineage>
        <taxon>Eukaryota</taxon>
        <taxon>Fungi</taxon>
        <taxon>Dikarya</taxon>
        <taxon>Ascomycota</taxon>
        <taxon>Pezizomycotina</taxon>
        <taxon>Sordariomycetes</taxon>
        <taxon>Hypocreomycetidae</taxon>
        <taxon>Glomerellales</taxon>
        <taxon>Glomerellaceae</taxon>
        <taxon>Colletotrichum</taxon>
    </lineage>
</organism>
<keyword evidence="3" id="KW-1185">Reference proteome</keyword>
<name>A0A1Q8RZE2_9PEZI</name>
<sequence length="52" mass="5912">VGHYSEQATSTTIYTSSLYNNFPLYIIISSFLNKACIILILKAIKKDLKLFI</sequence>
<keyword evidence="1" id="KW-1133">Transmembrane helix</keyword>
<reference evidence="2 3" key="1">
    <citation type="submission" date="2016-11" db="EMBL/GenBank/DDBJ databases">
        <title>Draft Genome Assembly of Colletotrichum chlorophyti a pathogen of herbaceous plants.</title>
        <authorList>
            <person name="Gan P."/>
            <person name="Narusaka M."/>
            <person name="Tsushima A."/>
            <person name="Narusaka Y."/>
            <person name="Takano Y."/>
            <person name="Shirasu K."/>
        </authorList>
    </citation>
    <scope>NUCLEOTIDE SEQUENCE [LARGE SCALE GENOMIC DNA]</scope>
    <source>
        <strain evidence="2 3">NTL11</strain>
    </source>
</reference>
<dbReference type="EMBL" id="MPGH01000058">
    <property type="protein sequence ID" value="OLN92906.1"/>
    <property type="molecule type" value="Genomic_DNA"/>
</dbReference>
<evidence type="ECO:0000256" key="1">
    <source>
        <dbReference type="SAM" id="Phobius"/>
    </source>
</evidence>
<keyword evidence="1" id="KW-0472">Membrane</keyword>
<protein>
    <submittedName>
        <fullName evidence="2">Uncharacterized protein</fullName>
    </submittedName>
</protein>
<dbReference type="AlphaFoldDB" id="A0A1Q8RZE2"/>
<feature type="transmembrane region" description="Helical" evidence="1">
    <location>
        <begin position="22"/>
        <end position="41"/>
    </location>
</feature>
<proteinExistence type="predicted"/>
<feature type="non-terminal residue" evidence="2">
    <location>
        <position position="1"/>
    </location>
</feature>
<evidence type="ECO:0000313" key="2">
    <source>
        <dbReference type="EMBL" id="OLN92906.1"/>
    </source>
</evidence>
<dbReference type="Proteomes" id="UP000186583">
    <property type="component" value="Unassembled WGS sequence"/>
</dbReference>
<evidence type="ECO:0000313" key="3">
    <source>
        <dbReference type="Proteomes" id="UP000186583"/>
    </source>
</evidence>
<comment type="caution">
    <text evidence="2">The sequence shown here is derived from an EMBL/GenBank/DDBJ whole genome shotgun (WGS) entry which is preliminary data.</text>
</comment>